<dbReference type="PROSITE" id="PS51257">
    <property type="entry name" value="PROKAR_LIPOPROTEIN"/>
    <property type="match status" value="1"/>
</dbReference>
<protein>
    <recommendedName>
        <fullName evidence="3">Lipoprotein</fullName>
    </recommendedName>
</protein>
<keyword evidence="2" id="KW-1185">Reference proteome</keyword>
<dbReference type="EMBL" id="JBHUHY010000003">
    <property type="protein sequence ID" value="MFD2186003.1"/>
    <property type="molecule type" value="Genomic_DNA"/>
</dbReference>
<evidence type="ECO:0008006" key="3">
    <source>
        <dbReference type="Google" id="ProtNLM"/>
    </source>
</evidence>
<dbReference type="RefSeq" id="WP_378318989.1">
    <property type="nucleotide sequence ID" value="NZ_JBHUHY010000003.1"/>
</dbReference>
<evidence type="ECO:0000313" key="2">
    <source>
        <dbReference type="Proteomes" id="UP001597344"/>
    </source>
</evidence>
<name>A0ABW5ASM5_9FLAO</name>
<proteinExistence type="predicted"/>
<organism evidence="1 2">
    <name type="scientific">Aquimarina celericrescens</name>
    <dbReference type="NCBI Taxonomy" id="1964542"/>
    <lineage>
        <taxon>Bacteria</taxon>
        <taxon>Pseudomonadati</taxon>
        <taxon>Bacteroidota</taxon>
        <taxon>Flavobacteriia</taxon>
        <taxon>Flavobacteriales</taxon>
        <taxon>Flavobacteriaceae</taxon>
        <taxon>Aquimarina</taxon>
    </lineage>
</organism>
<gene>
    <name evidence="1" type="ORF">ACFSJT_04310</name>
</gene>
<reference evidence="2" key="1">
    <citation type="journal article" date="2019" name="Int. J. Syst. Evol. Microbiol.">
        <title>The Global Catalogue of Microorganisms (GCM) 10K type strain sequencing project: providing services to taxonomists for standard genome sequencing and annotation.</title>
        <authorList>
            <consortium name="The Broad Institute Genomics Platform"/>
            <consortium name="The Broad Institute Genome Sequencing Center for Infectious Disease"/>
            <person name="Wu L."/>
            <person name="Ma J."/>
        </authorList>
    </citation>
    <scope>NUCLEOTIDE SEQUENCE [LARGE SCALE GENOMIC DNA]</scope>
    <source>
        <strain evidence="2">DT92</strain>
    </source>
</reference>
<evidence type="ECO:0000313" key="1">
    <source>
        <dbReference type="EMBL" id="MFD2186003.1"/>
    </source>
</evidence>
<accession>A0ABW5ASM5</accession>
<comment type="caution">
    <text evidence="1">The sequence shown here is derived from an EMBL/GenBank/DDBJ whole genome shotgun (WGS) entry which is preliminary data.</text>
</comment>
<sequence>MRKVFLVITPVLIVGCVSQSKYDEALKEIETLKKDQKEIIIVATEGTNDTIVFRSGKLSYKEVLENTSNQNNTDTTKKRWIKEHKSFYRKLTTLEKLGDVASAVPLAEINPKHIIRKEKPKPSKNLKKDKSNWITKSYEHLKYSYPKNWVEMDYIKAKNNISYGAMSFDLGKTVQFSVIEMPNQTGMADAKNITNDQIKTVIQNLFSPNSHFHKIGSKKIDNINAKYAKASVTGSNDKKLSAINYIIFYDNKMIIIQGIYTTKNEKEYLPILKEIIGGIDVI</sequence>
<dbReference type="Proteomes" id="UP001597344">
    <property type="component" value="Unassembled WGS sequence"/>
</dbReference>